<accession>A0ABP8JHP2</accession>
<dbReference type="EMBL" id="BAABFR010000024">
    <property type="protein sequence ID" value="GAA4390929.1"/>
    <property type="molecule type" value="Genomic_DNA"/>
</dbReference>
<proteinExistence type="predicted"/>
<gene>
    <name evidence="1" type="ORF">GCM10023147_19350</name>
</gene>
<organism evidence="1 2">
    <name type="scientific">Tsukamurella soli</name>
    <dbReference type="NCBI Taxonomy" id="644556"/>
    <lineage>
        <taxon>Bacteria</taxon>
        <taxon>Bacillati</taxon>
        <taxon>Actinomycetota</taxon>
        <taxon>Actinomycetes</taxon>
        <taxon>Mycobacteriales</taxon>
        <taxon>Tsukamurellaceae</taxon>
        <taxon>Tsukamurella</taxon>
    </lineage>
</organism>
<evidence type="ECO:0000313" key="1">
    <source>
        <dbReference type="EMBL" id="GAA4390929.1"/>
    </source>
</evidence>
<comment type="caution">
    <text evidence="1">The sequence shown here is derived from an EMBL/GenBank/DDBJ whole genome shotgun (WGS) entry which is preliminary data.</text>
</comment>
<evidence type="ECO:0000313" key="2">
    <source>
        <dbReference type="Proteomes" id="UP001500635"/>
    </source>
</evidence>
<reference evidence="2" key="1">
    <citation type="journal article" date="2019" name="Int. J. Syst. Evol. Microbiol.">
        <title>The Global Catalogue of Microorganisms (GCM) 10K type strain sequencing project: providing services to taxonomists for standard genome sequencing and annotation.</title>
        <authorList>
            <consortium name="The Broad Institute Genomics Platform"/>
            <consortium name="The Broad Institute Genome Sequencing Center for Infectious Disease"/>
            <person name="Wu L."/>
            <person name="Ma J."/>
        </authorList>
    </citation>
    <scope>NUCLEOTIDE SEQUENCE [LARGE SCALE GENOMIC DNA]</scope>
    <source>
        <strain evidence="2">JCM 17688</strain>
    </source>
</reference>
<sequence length="100" mass="10839">MTTYRELTAQVADQYIAAMEAAEKAVRSVADGTQRITAAIPTFGPAEKFAEIVVDNLPKPIEIVEANYEFTNRLLTAQRDLALRLLNDAATQADKAAADA</sequence>
<dbReference type="RefSeq" id="WP_344994392.1">
    <property type="nucleotide sequence ID" value="NZ_BAABFR010000024.1"/>
</dbReference>
<keyword evidence="2" id="KW-1185">Reference proteome</keyword>
<evidence type="ECO:0008006" key="3">
    <source>
        <dbReference type="Google" id="ProtNLM"/>
    </source>
</evidence>
<dbReference type="Proteomes" id="UP001500635">
    <property type="component" value="Unassembled WGS sequence"/>
</dbReference>
<name>A0ABP8JHP2_9ACTN</name>
<protein>
    <recommendedName>
        <fullName evidence="3">PE family protein</fullName>
    </recommendedName>
</protein>